<dbReference type="Proteomes" id="UP000064967">
    <property type="component" value="Chromosome"/>
</dbReference>
<dbReference type="GO" id="GO:0045338">
    <property type="term" value="P:farnesyl diphosphate metabolic process"/>
    <property type="evidence" value="ECO:0007669"/>
    <property type="project" value="InterPro"/>
</dbReference>
<keyword evidence="1" id="KW-0808">Transferase</keyword>
<dbReference type="SFLD" id="SFLDS00005">
    <property type="entry name" value="Isoprenoid_Synthase_Type_I"/>
    <property type="match status" value="1"/>
</dbReference>
<dbReference type="PANTHER" id="PTHR11626:SF2">
    <property type="entry name" value="SQUALENE SYNTHASE"/>
    <property type="match status" value="1"/>
</dbReference>
<dbReference type="InterPro" id="IPR002060">
    <property type="entry name" value="Squ/phyt_synthse"/>
</dbReference>
<name>A0A0K1PLD7_9BACT</name>
<dbReference type="InterPro" id="IPR019845">
    <property type="entry name" value="Squalene/phytoene_synthase_CS"/>
</dbReference>
<evidence type="ECO:0000313" key="2">
    <source>
        <dbReference type="EMBL" id="AKU94340.1"/>
    </source>
</evidence>
<dbReference type="EMBL" id="CP012333">
    <property type="protein sequence ID" value="AKU94340.1"/>
    <property type="molecule type" value="Genomic_DNA"/>
</dbReference>
<keyword evidence="3" id="KW-1185">Reference proteome</keyword>
<dbReference type="SUPFAM" id="SSF48576">
    <property type="entry name" value="Terpenoid synthases"/>
    <property type="match status" value="1"/>
</dbReference>
<evidence type="ECO:0000256" key="1">
    <source>
        <dbReference type="ARBA" id="ARBA00022679"/>
    </source>
</evidence>
<dbReference type="SFLD" id="SFLDG01018">
    <property type="entry name" value="Squalene/Phytoene_Synthase_Lik"/>
    <property type="match status" value="1"/>
</dbReference>
<accession>A0A0K1PLD7</accession>
<gene>
    <name evidence="2" type="ORF">AKJ09_01004</name>
</gene>
<organism evidence="2 3">
    <name type="scientific">Labilithrix luteola</name>
    <dbReference type="NCBI Taxonomy" id="1391654"/>
    <lineage>
        <taxon>Bacteria</taxon>
        <taxon>Pseudomonadati</taxon>
        <taxon>Myxococcota</taxon>
        <taxon>Polyangia</taxon>
        <taxon>Polyangiales</taxon>
        <taxon>Labilitrichaceae</taxon>
        <taxon>Labilithrix</taxon>
    </lineage>
</organism>
<reference evidence="2 3" key="1">
    <citation type="submission" date="2015-08" db="EMBL/GenBank/DDBJ databases">
        <authorList>
            <person name="Babu N.S."/>
            <person name="Beckwith C.J."/>
            <person name="Beseler K.G."/>
            <person name="Brison A."/>
            <person name="Carone J.V."/>
            <person name="Caskin T.P."/>
            <person name="Diamond M."/>
            <person name="Durham M.E."/>
            <person name="Foxe J.M."/>
            <person name="Go M."/>
            <person name="Henderson B.A."/>
            <person name="Jones I.B."/>
            <person name="McGettigan J.A."/>
            <person name="Micheletti S.J."/>
            <person name="Nasrallah M.E."/>
            <person name="Ortiz D."/>
            <person name="Piller C.R."/>
            <person name="Privatt S.R."/>
            <person name="Schneider S.L."/>
            <person name="Sharp S."/>
            <person name="Smith T.C."/>
            <person name="Stanton J.D."/>
            <person name="Ullery H.E."/>
            <person name="Wilson R.J."/>
            <person name="Serrano M.G."/>
            <person name="Buck G."/>
            <person name="Lee V."/>
            <person name="Wang Y."/>
            <person name="Carvalho R."/>
            <person name="Voegtly L."/>
            <person name="Shi R."/>
            <person name="Duckworth R."/>
            <person name="Johnson A."/>
            <person name="Loviza R."/>
            <person name="Walstead R."/>
            <person name="Shah Z."/>
            <person name="Kiflezghi M."/>
            <person name="Wade K."/>
            <person name="Ball S.L."/>
            <person name="Bradley K.W."/>
            <person name="Asai D.J."/>
            <person name="Bowman C.A."/>
            <person name="Russell D.A."/>
            <person name="Pope W.H."/>
            <person name="Jacobs-Sera D."/>
            <person name="Hendrix R.W."/>
            <person name="Hatfull G.F."/>
        </authorList>
    </citation>
    <scope>NUCLEOTIDE SEQUENCE [LARGE SCALE GENOMIC DNA]</scope>
    <source>
        <strain evidence="2 3">DSM 27648</strain>
    </source>
</reference>
<dbReference type="AlphaFoldDB" id="A0A0K1PLD7"/>
<dbReference type="PANTHER" id="PTHR11626">
    <property type="entry name" value="FARNESYL-DIPHOSPHATE FARNESYLTRANSFERASE"/>
    <property type="match status" value="1"/>
</dbReference>
<proteinExistence type="predicted"/>
<sequence>MDAKSEYGAPMTTDVTPDLELRSAGVVRAARDRYQCGMTMNVETETSALTQDEIASLLAKTSRTFALTIPLLPEPLTTQVGIAYLLLRIADTLEDAPRWGRDRRHEALVSFASWLGGRSSSTSEARRWISLVEKDAPIDDAGCMQLLRRSEGVRASLDAMEPRAARAVRDDVIRTTRKMAEFVARQSDDGAMQLDDVPDLEAYCYAVAGIVGELLTVLFAIATPSVENERPSLMALAQWFGEGLQLVNILKDANADAKEGRLYLPRNVPRAEIMQKARADLAKAQDYTALLSKASAPPGARRFCELPVRLAVATLDRLEAGEAKLPRDEVLRIFAEVTSS</sequence>
<dbReference type="InterPro" id="IPR044844">
    <property type="entry name" value="Trans_IPPS_euk-type"/>
</dbReference>
<dbReference type="InterPro" id="IPR008949">
    <property type="entry name" value="Isoprenoid_synthase_dom_sf"/>
</dbReference>
<dbReference type="GO" id="GO:0051996">
    <property type="term" value="F:squalene synthase [NAD(P)H] activity"/>
    <property type="evidence" value="ECO:0007669"/>
    <property type="project" value="InterPro"/>
</dbReference>
<dbReference type="STRING" id="1391654.AKJ09_01004"/>
<dbReference type="Pfam" id="PF00494">
    <property type="entry name" value="SQS_PSY"/>
    <property type="match status" value="1"/>
</dbReference>
<evidence type="ECO:0000313" key="3">
    <source>
        <dbReference type="Proteomes" id="UP000064967"/>
    </source>
</evidence>
<dbReference type="PROSITE" id="PS01044">
    <property type="entry name" value="SQUALEN_PHYTOEN_SYN_1"/>
    <property type="match status" value="1"/>
</dbReference>
<dbReference type="KEGG" id="llu:AKJ09_01004"/>
<dbReference type="Gene3D" id="1.10.600.10">
    <property type="entry name" value="Farnesyl Diphosphate Synthase"/>
    <property type="match status" value="1"/>
</dbReference>
<protein>
    <submittedName>
        <fullName evidence="2">Squalene synthase</fullName>
    </submittedName>
</protein>